<protein>
    <recommendedName>
        <fullName evidence="3">Actin-like ATPase domain-containing protein</fullName>
    </recommendedName>
</protein>
<dbReference type="EMBL" id="KZ084126">
    <property type="protein sequence ID" value="OSC99570.1"/>
    <property type="molecule type" value="Genomic_DNA"/>
</dbReference>
<evidence type="ECO:0000313" key="2">
    <source>
        <dbReference type="Proteomes" id="UP000193067"/>
    </source>
</evidence>
<gene>
    <name evidence="1" type="ORF">PYCCODRAFT_1479723</name>
</gene>
<dbReference type="PANTHER" id="PTHR14187:SF5">
    <property type="entry name" value="HEAT SHOCK 70 KDA PROTEIN 12A"/>
    <property type="match status" value="1"/>
</dbReference>
<dbReference type="Gene3D" id="3.90.640.10">
    <property type="entry name" value="Actin, Chain A, domain 4"/>
    <property type="match status" value="1"/>
</dbReference>
<dbReference type="SUPFAM" id="SSF53067">
    <property type="entry name" value="Actin-like ATPase domain"/>
    <property type="match status" value="2"/>
</dbReference>
<proteinExistence type="predicted"/>
<dbReference type="Gene3D" id="3.30.420.40">
    <property type="match status" value="2"/>
</dbReference>
<evidence type="ECO:0000313" key="1">
    <source>
        <dbReference type="EMBL" id="OSC99570.1"/>
    </source>
</evidence>
<dbReference type="PANTHER" id="PTHR14187">
    <property type="entry name" value="ALPHA KINASE/ELONGATION FACTOR 2 KINASE"/>
    <property type="match status" value="1"/>
</dbReference>
<accession>A0A1Y2IH31</accession>
<sequence length="620" mass="68698">MQLLTVRPCNFRSRSPENTMTAPLEPYKGSVRKLVFGIDIGTTYSGVSYAILDPGEVPKIHSVNRFPGQENAAGYTKIPSVLYYKPDGTLHCAGAEATLPDVRDLDALDLNLVYVEWFKLHLHPKRLYSDADEGVQCRTKLPPLPAGKTAVDVLADFLAYLFQCALTFIFEAHDNGRSIWNSCQDRTEFILSHPNGWGGLQQGLLRDAAVAARLIPDGAVGRERVHFVTEGEASLHFCMRNGITDEVLQTGKTVMIVDAGGGTIDVSSYSFTSIAPLSAEEAVPADCVVQGSTQVDARASVFLKARLKNSKFGEKGDIKRMLYNFDKETKPTFNNACDTYRIRFGSIMCNDSKVNIRNGILVLSREAMVSFFQPSLDAMLNIIRKQRKAAGPSLMGIFLVGGFAANPYLFSALREELRKLGLPLFRPNDHTSKAAAEGALSFFLKHIVSARVMGYTYGMGVALEYDPNDVVHVSRRSQRFVGPSGRIGLPNAFSTILRKGTRMREGEEVAQTYHQEARISRTLNSIVCEVLCYRGKQLESPWIDHCPELFTPLCIISADTSAVSREPMIGPEGKYYEQRFNLVLICGLTELQAQISWMENGVEKRGPARIVYEDDLHISP</sequence>
<dbReference type="Proteomes" id="UP000193067">
    <property type="component" value="Unassembled WGS sequence"/>
</dbReference>
<reference evidence="1 2" key="1">
    <citation type="journal article" date="2015" name="Biotechnol. Biofuels">
        <title>Enhanced degradation of softwood versus hardwood by the white-rot fungus Pycnoporus coccineus.</title>
        <authorList>
            <person name="Couturier M."/>
            <person name="Navarro D."/>
            <person name="Chevret D."/>
            <person name="Henrissat B."/>
            <person name="Piumi F."/>
            <person name="Ruiz-Duenas F.J."/>
            <person name="Martinez A.T."/>
            <person name="Grigoriev I.V."/>
            <person name="Riley R."/>
            <person name="Lipzen A."/>
            <person name="Berrin J.G."/>
            <person name="Master E.R."/>
            <person name="Rosso M.N."/>
        </authorList>
    </citation>
    <scope>NUCLEOTIDE SEQUENCE [LARGE SCALE GENOMIC DNA]</scope>
    <source>
        <strain evidence="1 2">BRFM310</strain>
    </source>
</reference>
<dbReference type="CDD" id="cd10170">
    <property type="entry name" value="ASKHA_NBD_HSP70"/>
    <property type="match status" value="1"/>
</dbReference>
<dbReference type="STRING" id="1353009.A0A1Y2IH31"/>
<dbReference type="AlphaFoldDB" id="A0A1Y2IH31"/>
<dbReference type="InterPro" id="IPR043129">
    <property type="entry name" value="ATPase_NBD"/>
</dbReference>
<evidence type="ECO:0008006" key="3">
    <source>
        <dbReference type="Google" id="ProtNLM"/>
    </source>
</evidence>
<name>A0A1Y2IH31_TRAC3</name>
<keyword evidence="2" id="KW-1185">Reference proteome</keyword>
<organism evidence="1 2">
    <name type="scientific">Trametes coccinea (strain BRFM310)</name>
    <name type="common">Pycnoporus coccineus</name>
    <dbReference type="NCBI Taxonomy" id="1353009"/>
    <lineage>
        <taxon>Eukaryota</taxon>
        <taxon>Fungi</taxon>
        <taxon>Dikarya</taxon>
        <taxon>Basidiomycota</taxon>
        <taxon>Agaricomycotina</taxon>
        <taxon>Agaricomycetes</taxon>
        <taxon>Polyporales</taxon>
        <taxon>Polyporaceae</taxon>
        <taxon>Trametes</taxon>
    </lineage>
</organism>
<dbReference type="OrthoDB" id="2963168at2759"/>